<protein>
    <submittedName>
        <fullName evidence="6">DNA-binding MurR/RpiR family transcriptional regulator</fullName>
    </submittedName>
</protein>
<evidence type="ECO:0000256" key="3">
    <source>
        <dbReference type="ARBA" id="ARBA00023163"/>
    </source>
</evidence>
<keyword evidence="1" id="KW-0805">Transcription regulation</keyword>
<evidence type="ECO:0000256" key="1">
    <source>
        <dbReference type="ARBA" id="ARBA00023015"/>
    </source>
</evidence>
<dbReference type="InterPro" id="IPR047640">
    <property type="entry name" value="RpiR-like"/>
</dbReference>
<dbReference type="InterPro" id="IPR000281">
    <property type="entry name" value="HTH_RpiR"/>
</dbReference>
<dbReference type="EMBL" id="JACJID010000003">
    <property type="protein sequence ID" value="MBA8926686.1"/>
    <property type="molecule type" value="Genomic_DNA"/>
</dbReference>
<proteinExistence type="predicted"/>
<name>A0ABR6BIG4_9PSEU</name>
<evidence type="ECO:0000256" key="2">
    <source>
        <dbReference type="ARBA" id="ARBA00023125"/>
    </source>
</evidence>
<dbReference type="InterPro" id="IPR046348">
    <property type="entry name" value="SIS_dom_sf"/>
</dbReference>
<dbReference type="RefSeq" id="WP_318296381.1">
    <property type="nucleotide sequence ID" value="NZ_BAAABQ010000039.1"/>
</dbReference>
<dbReference type="InterPro" id="IPR001347">
    <property type="entry name" value="SIS_dom"/>
</dbReference>
<dbReference type="PROSITE" id="PS51071">
    <property type="entry name" value="HTH_RPIR"/>
    <property type="match status" value="1"/>
</dbReference>
<dbReference type="PANTHER" id="PTHR30514:SF1">
    <property type="entry name" value="HTH-TYPE TRANSCRIPTIONAL REGULATOR HEXR-RELATED"/>
    <property type="match status" value="1"/>
</dbReference>
<dbReference type="Pfam" id="PF01380">
    <property type="entry name" value="SIS"/>
    <property type="match status" value="1"/>
</dbReference>
<reference evidence="6 7" key="1">
    <citation type="submission" date="2020-08" db="EMBL/GenBank/DDBJ databases">
        <title>Genomic Encyclopedia of Archaeal and Bacterial Type Strains, Phase II (KMG-II): from individual species to whole genera.</title>
        <authorList>
            <person name="Goeker M."/>
        </authorList>
    </citation>
    <scope>NUCLEOTIDE SEQUENCE [LARGE SCALE GENOMIC DNA]</scope>
    <source>
        <strain evidence="6 7">DSM 43850</strain>
    </source>
</reference>
<accession>A0ABR6BIG4</accession>
<evidence type="ECO:0000259" key="4">
    <source>
        <dbReference type="PROSITE" id="PS51071"/>
    </source>
</evidence>
<sequence length="296" mass="31409">MKVIHENSARRTVESRVLGLLPVLSPAERRLAEEVLANPAGVARCTITELAKRCRTSRTSVTRFCRAIGLPGYAELRLALAAEVGRAESQAWAEEVGGEIGPNSTVDDVLTSLAKAEARAIEQTAAQVDRAAMGAAITALAAARRVDVYAVSGSASVATDLRLRLHRIGRPASLWTDVHDALTSAALLDERDVALAVSHSGQTSEVVEALELAHANGARTIAVTNFPRSPVALAADHVLLTSARETPFRAGGMSGRHAQMIVLDCLYIGVAQRSHAQAEQAMTRTAEAVRGHLRAH</sequence>
<evidence type="ECO:0000259" key="5">
    <source>
        <dbReference type="PROSITE" id="PS51464"/>
    </source>
</evidence>
<dbReference type="CDD" id="cd05013">
    <property type="entry name" value="SIS_RpiR"/>
    <property type="match status" value="1"/>
</dbReference>
<evidence type="ECO:0000313" key="7">
    <source>
        <dbReference type="Proteomes" id="UP000517916"/>
    </source>
</evidence>
<dbReference type="SUPFAM" id="SSF46689">
    <property type="entry name" value="Homeodomain-like"/>
    <property type="match status" value="1"/>
</dbReference>
<keyword evidence="3" id="KW-0804">Transcription</keyword>
<comment type="caution">
    <text evidence="6">The sequence shown here is derived from an EMBL/GenBank/DDBJ whole genome shotgun (WGS) entry which is preliminary data.</text>
</comment>
<feature type="domain" description="SIS" evidence="5">
    <location>
        <begin position="136"/>
        <end position="276"/>
    </location>
</feature>
<dbReference type="SUPFAM" id="SSF53697">
    <property type="entry name" value="SIS domain"/>
    <property type="match status" value="1"/>
</dbReference>
<dbReference type="Proteomes" id="UP000517916">
    <property type="component" value="Unassembled WGS sequence"/>
</dbReference>
<dbReference type="InterPro" id="IPR036388">
    <property type="entry name" value="WH-like_DNA-bd_sf"/>
</dbReference>
<keyword evidence="7" id="KW-1185">Reference proteome</keyword>
<organism evidence="6 7">
    <name type="scientific">Kutzneria viridogrisea</name>
    <dbReference type="NCBI Taxonomy" id="47990"/>
    <lineage>
        <taxon>Bacteria</taxon>
        <taxon>Bacillati</taxon>
        <taxon>Actinomycetota</taxon>
        <taxon>Actinomycetes</taxon>
        <taxon>Pseudonocardiales</taxon>
        <taxon>Pseudonocardiaceae</taxon>
        <taxon>Kutzneria</taxon>
    </lineage>
</organism>
<dbReference type="PROSITE" id="PS51464">
    <property type="entry name" value="SIS"/>
    <property type="match status" value="1"/>
</dbReference>
<dbReference type="Pfam" id="PF01418">
    <property type="entry name" value="HTH_6"/>
    <property type="match status" value="1"/>
</dbReference>
<dbReference type="Gene3D" id="3.40.50.10490">
    <property type="entry name" value="Glucose-6-phosphate isomerase like protein, domain 1"/>
    <property type="match status" value="1"/>
</dbReference>
<dbReference type="Gene3D" id="1.10.10.10">
    <property type="entry name" value="Winged helix-like DNA-binding domain superfamily/Winged helix DNA-binding domain"/>
    <property type="match status" value="1"/>
</dbReference>
<feature type="domain" description="HTH rpiR-type" evidence="4">
    <location>
        <begin position="11"/>
        <end position="87"/>
    </location>
</feature>
<dbReference type="PANTHER" id="PTHR30514">
    <property type="entry name" value="GLUCOKINASE"/>
    <property type="match status" value="1"/>
</dbReference>
<dbReference type="InterPro" id="IPR009057">
    <property type="entry name" value="Homeodomain-like_sf"/>
</dbReference>
<gene>
    <name evidence="6" type="ORF">BC739_003892</name>
</gene>
<keyword evidence="2 6" id="KW-0238">DNA-binding</keyword>
<dbReference type="GO" id="GO:0003677">
    <property type="term" value="F:DNA binding"/>
    <property type="evidence" value="ECO:0007669"/>
    <property type="project" value="UniProtKB-KW"/>
</dbReference>
<evidence type="ECO:0000313" key="6">
    <source>
        <dbReference type="EMBL" id="MBA8926686.1"/>
    </source>
</evidence>
<dbReference type="InterPro" id="IPR035472">
    <property type="entry name" value="RpiR-like_SIS"/>
</dbReference>